<sequence>MIRIALFVTVACLSFVLSATVITAYDIDFPIIQRYPPGYYGAGYYSTRFSPRGDGPVGQTDALKWDRFMSHELGIEFPFFPMPYPWDYGNGLTFNFPDFNANDWR</sequence>
<organism evidence="1">
    <name type="scientific">Desulfomonile tiedjei</name>
    <dbReference type="NCBI Taxonomy" id="2358"/>
    <lineage>
        <taxon>Bacteria</taxon>
        <taxon>Pseudomonadati</taxon>
        <taxon>Thermodesulfobacteriota</taxon>
        <taxon>Desulfomonilia</taxon>
        <taxon>Desulfomonilales</taxon>
        <taxon>Desulfomonilaceae</taxon>
        <taxon>Desulfomonile</taxon>
    </lineage>
</organism>
<accession>A0A7C4AT62</accession>
<evidence type="ECO:0000313" key="1">
    <source>
        <dbReference type="EMBL" id="HGH61880.1"/>
    </source>
</evidence>
<comment type="caution">
    <text evidence="1">The sequence shown here is derived from an EMBL/GenBank/DDBJ whole genome shotgun (WGS) entry which is preliminary data.</text>
</comment>
<name>A0A7C4AT62_9BACT</name>
<dbReference type="AlphaFoldDB" id="A0A7C4AT62"/>
<gene>
    <name evidence="1" type="ORF">ENV54_11355</name>
</gene>
<reference evidence="1" key="1">
    <citation type="journal article" date="2020" name="mSystems">
        <title>Genome- and Community-Level Interaction Insights into Carbon Utilization and Element Cycling Functions of Hydrothermarchaeota in Hydrothermal Sediment.</title>
        <authorList>
            <person name="Zhou Z."/>
            <person name="Liu Y."/>
            <person name="Xu W."/>
            <person name="Pan J."/>
            <person name="Luo Z.H."/>
            <person name="Li M."/>
        </authorList>
    </citation>
    <scope>NUCLEOTIDE SEQUENCE [LARGE SCALE GENOMIC DNA]</scope>
    <source>
        <strain evidence="1">SpSt-769</strain>
    </source>
</reference>
<dbReference type="EMBL" id="DTGT01000365">
    <property type="protein sequence ID" value="HGH61880.1"/>
    <property type="molecule type" value="Genomic_DNA"/>
</dbReference>
<protein>
    <submittedName>
        <fullName evidence="1">Uncharacterized protein</fullName>
    </submittedName>
</protein>
<proteinExistence type="predicted"/>